<accession>A0A2T2X7I1</accession>
<dbReference type="EMBL" id="PXYT01000010">
    <property type="protein sequence ID" value="PSR30435.1"/>
    <property type="molecule type" value="Genomic_DNA"/>
</dbReference>
<gene>
    <name evidence="1" type="ORF">C7B43_05990</name>
</gene>
<organism evidence="1 2">
    <name type="scientific">Sulfobacillus benefaciens</name>
    <dbReference type="NCBI Taxonomy" id="453960"/>
    <lineage>
        <taxon>Bacteria</taxon>
        <taxon>Bacillati</taxon>
        <taxon>Bacillota</taxon>
        <taxon>Clostridia</taxon>
        <taxon>Eubacteriales</taxon>
        <taxon>Clostridiales Family XVII. Incertae Sedis</taxon>
        <taxon>Sulfobacillus</taxon>
    </lineage>
</organism>
<evidence type="ECO:0000313" key="1">
    <source>
        <dbReference type="EMBL" id="PSR30435.1"/>
    </source>
</evidence>
<name>A0A2T2X7I1_9FIRM</name>
<proteinExistence type="predicted"/>
<reference evidence="1 2" key="1">
    <citation type="journal article" date="2014" name="BMC Genomics">
        <title>Comparison of environmental and isolate Sulfobacillus genomes reveals diverse carbon, sulfur, nitrogen, and hydrogen metabolisms.</title>
        <authorList>
            <person name="Justice N.B."/>
            <person name="Norman A."/>
            <person name="Brown C.T."/>
            <person name="Singh A."/>
            <person name="Thomas B.C."/>
            <person name="Banfield J.F."/>
        </authorList>
    </citation>
    <scope>NUCLEOTIDE SEQUENCE [LARGE SCALE GENOMIC DNA]</scope>
    <source>
        <strain evidence="1">AMDSBA1</strain>
    </source>
</reference>
<sequence>MIFFALILAGCSAFSGRSRPPGIAILFAKQSKNGHETLVLGRYNAKGQREGPWISIGRLGLVAQTQIMASHGGNLWITTGLSLKQFAQSGSVRTLWSAPGHSAILSVDYIAGHLWAIVEPIGGRVVDIYRRQQGHFVNIATGPLAITTLYPAPFDQLGILRVWPDKAQVQLWQPDRKSRQWTVHAVPQGTMGLTKTKGYLPVTEGLHKFGMASVSLKGTHLPSIRFYRHVSQAVIEVIPSNPLYGITVQGVVALPGSKSRPVPRKWPQPLLATVTTAVQSPASWLIILDGPSQGLWFNPRSDSFGPVFQVTAPKGAFPRAVQPWGG</sequence>
<comment type="caution">
    <text evidence="1">The sequence shown here is derived from an EMBL/GenBank/DDBJ whole genome shotgun (WGS) entry which is preliminary data.</text>
</comment>
<dbReference type="Proteomes" id="UP000242699">
    <property type="component" value="Unassembled WGS sequence"/>
</dbReference>
<evidence type="ECO:0000313" key="2">
    <source>
        <dbReference type="Proteomes" id="UP000242699"/>
    </source>
</evidence>
<protein>
    <submittedName>
        <fullName evidence="1">Uncharacterized protein</fullName>
    </submittedName>
</protein>
<dbReference type="AlphaFoldDB" id="A0A2T2X7I1"/>